<evidence type="ECO:0000256" key="1">
    <source>
        <dbReference type="SAM" id="Phobius"/>
    </source>
</evidence>
<evidence type="ECO:0000313" key="2">
    <source>
        <dbReference type="EMBL" id="SHF35520.1"/>
    </source>
</evidence>
<dbReference type="Proteomes" id="UP000183987">
    <property type="component" value="Unassembled WGS sequence"/>
</dbReference>
<dbReference type="AlphaFoldDB" id="A0A1M5AZ90"/>
<keyword evidence="1" id="KW-0472">Membrane</keyword>
<keyword evidence="1" id="KW-1133">Transmembrane helix</keyword>
<reference evidence="3" key="1">
    <citation type="submission" date="2016-11" db="EMBL/GenBank/DDBJ databases">
        <authorList>
            <person name="Varghese N."/>
            <person name="Submissions S."/>
        </authorList>
    </citation>
    <scope>NUCLEOTIDE SEQUENCE [LARGE SCALE GENOMIC DNA]</scope>
    <source>
        <strain evidence="3">DSM 29326</strain>
    </source>
</reference>
<dbReference type="EMBL" id="FQUE01000005">
    <property type="protein sequence ID" value="SHF35520.1"/>
    <property type="molecule type" value="Genomic_DNA"/>
</dbReference>
<dbReference type="RefSeq" id="WP_072857504.1">
    <property type="nucleotide sequence ID" value="NZ_FQUE01000005.1"/>
</dbReference>
<accession>A0A1M5AZ90</accession>
<feature type="transmembrane region" description="Helical" evidence="1">
    <location>
        <begin position="98"/>
        <end position="118"/>
    </location>
</feature>
<dbReference type="STRING" id="366533.SAMN05444339_105163"/>
<sequence length="123" mass="13666">MAADTLTRKTARIRSLLEQRLKLRGATLEQQAGKVGRALPRGVLRDLRAVVRADVAQGHPKLARMVDARTVGLAADRVETHLRGIDPVQDRITRLLRWLAAVSAVAICIFAVVVWRLWSDGRI</sequence>
<name>A0A1M5AZ90_LOKAT</name>
<protein>
    <submittedName>
        <fullName evidence="2">Uncharacterized protein</fullName>
    </submittedName>
</protein>
<organism evidence="2 3">
    <name type="scientific">Loktanella atrilutea</name>
    <dbReference type="NCBI Taxonomy" id="366533"/>
    <lineage>
        <taxon>Bacteria</taxon>
        <taxon>Pseudomonadati</taxon>
        <taxon>Pseudomonadota</taxon>
        <taxon>Alphaproteobacteria</taxon>
        <taxon>Rhodobacterales</taxon>
        <taxon>Roseobacteraceae</taxon>
        <taxon>Loktanella</taxon>
    </lineage>
</organism>
<gene>
    <name evidence="2" type="ORF">SAMN05444339_105163</name>
</gene>
<keyword evidence="1" id="KW-0812">Transmembrane</keyword>
<proteinExistence type="predicted"/>
<keyword evidence="3" id="KW-1185">Reference proteome</keyword>
<dbReference type="OrthoDB" id="7874312at2"/>
<evidence type="ECO:0000313" key="3">
    <source>
        <dbReference type="Proteomes" id="UP000183987"/>
    </source>
</evidence>